<gene>
    <name evidence="1" type="ORF">MLD38_019338</name>
</gene>
<evidence type="ECO:0000313" key="1">
    <source>
        <dbReference type="EMBL" id="KAI4371064.1"/>
    </source>
</evidence>
<reference evidence="2" key="1">
    <citation type="journal article" date="2023" name="Front. Plant Sci.">
        <title>Chromosomal-level genome assembly of Melastoma candidum provides insights into trichome evolution.</title>
        <authorList>
            <person name="Zhong Y."/>
            <person name="Wu W."/>
            <person name="Sun C."/>
            <person name="Zou P."/>
            <person name="Liu Y."/>
            <person name="Dai S."/>
            <person name="Zhou R."/>
        </authorList>
    </citation>
    <scope>NUCLEOTIDE SEQUENCE [LARGE SCALE GENOMIC DNA]</scope>
</reference>
<dbReference type="Proteomes" id="UP001057402">
    <property type="component" value="Chromosome 5"/>
</dbReference>
<proteinExistence type="predicted"/>
<comment type="caution">
    <text evidence="1">The sequence shown here is derived from an EMBL/GenBank/DDBJ whole genome shotgun (WGS) entry which is preliminary data.</text>
</comment>
<accession>A0ACB9QWN8</accession>
<organism evidence="1 2">
    <name type="scientific">Melastoma candidum</name>
    <dbReference type="NCBI Taxonomy" id="119954"/>
    <lineage>
        <taxon>Eukaryota</taxon>
        <taxon>Viridiplantae</taxon>
        <taxon>Streptophyta</taxon>
        <taxon>Embryophyta</taxon>
        <taxon>Tracheophyta</taxon>
        <taxon>Spermatophyta</taxon>
        <taxon>Magnoliopsida</taxon>
        <taxon>eudicotyledons</taxon>
        <taxon>Gunneridae</taxon>
        <taxon>Pentapetalae</taxon>
        <taxon>rosids</taxon>
        <taxon>malvids</taxon>
        <taxon>Myrtales</taxon>
        <taxon>Melastomataceae</taxon>
        <taxon>Melastomatoideae</taxon>
        <taxon>Melastomateae</taxon>
        <taxon>Melastoma</taxon>
    </lineage>
</organism>
<evidence type="ECO:0000313" key="2">
    <source>
        <dbReference type="Proteomes" id="UP001057402"/>
    </source>
</evidence>
<protein>
    <submittedName>
        <fullName evidence="1">Uncharacterized protein</fullName>
    </submittedName>
</protein>
<name>A0ACB9QWN8_9MYRT</name>
<sequence>MNSYCPSQSHQLPRPVPAFSVAHLALQRASVNPTLPVLKQIHAHLIVSRASRSLSLFTKLLRLVAGTVTSSSSSSLTYALRIFRSLPQPDAFLLNTLITQFSKSVLPIFSLYFYQRMLLSNVHPSSYTFTSVIKACGNSSDSKVGRVVHGQVLTNGYGLDPYVQASLVSFYGKIGEVKFARKLFDGMPDKSVVAWNSMICGYEQNGRAKEAIDVFLMMREARDVNPDSTTFVGVLSACAELGALELGHWVHEYLEQNGFHMNVVLGTAMINMYARCGNVAKAREVFDDMDERNVIASTAMINAYGMNGYGKLGVEIFDQMLLSGQRPNSITFVAVLSACAHAGLVEVGRRVFASMKEEHVVEPGVEHLVCMVDMLGRAGLLDEAYEFIEEKLPSNPPVAVWSAMLGACKMHKNFHLGLKVADRLLKAEPDNPCHYVLLSNIYATAGRTDGVQMVRNKMIRKGLKKQVGHSTTEVDGRTYMFAMGDKSLPETKAIYRYLDELVLRCMEVGYVPVADALMHELEGEEREHALKFHSEKLAIAFAMLKTNDGSTIRIVKNLRMCEDCHAVIKFMSTVTKREIIVRDKLRFHHFKEGSCSCLDYW</sequence>
<keyword evidence="2" id="KW-1185">Reference proteome</keyword>
<dbReference type="EMBL" id="CM042884">
    <property type="protein sequence ID" value="KAI4371064.1"/>
    <property type="molecule type" value="Genomic_DNA"/>
</dbReference>